<comment type="subunit">
    <text evidence="7">A double ring-shaped homohexamer of HslV is capped on each side by a ring-shaped HslU homohexamer. The assembly of the HslU/HslV complex is dependent on binding of ATP.</text>
</comment>
<gene>
    <name evidence="7 10" type="primary">hslU</name>
    <name evidence="10" type="ORF">RAMLITH_10520</name>
</gene>
<keyword evidence="3 7" id="KW-0963">Cytoplasm</keyword>
<comment type="function">
    <text evidence="7">ATPase subunit of a proteasome-like degradation complex; this subunit has chaperone activity. The binding of ATP and its subsequent hydrolysis by HslU are essential for unfolding of protein substrates subsequently hydrolyzed by HslV. HslU recognizes the N-terminal part of its protein substrates and unfolds these before they are guided to HslV for hydrolysis.</text>
</comment>
<evidence type="ECO:0000259" key="8">
    <source>
        <dbReference type="SMART" id="SM00382"/>
    </source>
</evidence>
<dbReference type="PANTHER" id="PTHR48102">
    <property type="entry name" value="ATP-DEPENDENT CLP PROTEASE ATP-BINDING SUBUNIT CLPX-LIKE, MITOCHONDRIAL-RELATED"/>
    <property type="match status" value="1"/>
</dbReference>
<feature type="domain" description="AAA+ ATPase" evidence="8">
    <location>
        <begin position="49"/>
        <end position="328"/>
    </location>
</feature>
<evidence type="ECO:0000256" key="3">
    <source>
        <dbReference type="ARBA" id="ARBA00022490"/>
    </source>
</evidence>
<evidence type="ECO:0000256" key="6">
    <source>
        <dbReference type="ARBA" id="ARBA00023186"/>
    </source>
</evidence>
<dbReference type="GO" id="GO:0005524">
    <property type="term" value="F:ATP binding"/>
    <property type="evidence" value="ECO:0007669"/>
    <property type="project" value="UniProtKB-UniRule"/>
</dbReference>
<dbReference type="Gene3D" id="1.10.8.60">
    <property type="match status" value="1"/>
</dbReference>
<proteinExistence type="inferred from homology"/>
<dbReference type="AlphaFoldDB" id="A0A7X6DFK9"/>
<evidence type="ECO:0000256" key="5">
    <source>
        <dbReference type="ARBA" id="ARBA00022840"/>
    </source>
</evidence>
<accession>A0A7X6DFK9</accession>
<keyword evidence="11" id="KW-1185">Reference proteome</keyword>
<dbReference type="InterPro" id="IPR003593">
    <property type="entry name" value="AAA+_ATPase"/>
</dbReference>
<keyword evidence="10" id="KW-0378">Hydrolase</keyword>
<evidence type="ECO:0000256" key="4">
    <source>
        <dbReference type="ARBA" id="ARBA00022741"/>
    </source>
</evidence>
<organism evidence="10 11">
    <name type="scientific">Ramlibacter lithotrophicus</name>
    <dbReference type="NCBI Taxonomy" id="2606681"/>
    <lineage>
        <taxon>Bacteria</taxon>
        <taxon>Pseudomonadati</taxon>
        <taxon>Pseudomonadota</taxon>
        <taxon>Betaproteobacteria</taxon>
        <taxon>Burkholderiales</taxon>
        <taxon>Comamonadaceae</taxon>
        <taxon>Ramlibacter</taxon>
    </lineage>
</organism>
<dbReference type="NCBIfam" id="TIGR00390">
    <property type="entry name" value="hslU"/>
    <property type="match status" value="1"/>
</dbReference>
<dbReference type="GO" id="GO:0043335">
    <property type="term" value="P:protein unfolding"/>
    <property type="evidence" value="ECO:0007669"/>
    <property type="project" value="UniProtKB-UniRule"/>
</dbReference>
<feature type="binding site" evidence="7">
    <location>
        <position position="18"/>
    </location>
    <ligand>
        <name>ATP</name>
        <dbReference type="ChEBI" id="CHEBI:30616"/>
    </ligand>
</feature>
<evidence type="ECO:0000313" key="11">
    <source>
        <dbReference type="Proteomes" id="UP000521868"/>
    </source>
</evidence>
<dbReference type="PANTHER" id="PTHR48102:SF3">
    <property type="entry name" value="ATP-DEPENDENT PROTEASE ATPASE SUBUNIT HSLU"/>
    <property type="match status" value="1"/>
</dbReference>
<keyword evidence="5 7" id="KW-0067">ATP-binding</keyword>
<evidence type="ECO:0000256" key="2">
    <source>
        <dbReference type="ARBA" id="ARBA00009771"/>
    </source>
</evidence>
<feature type="binding site" evidence="7">
    <location>
        <begin position="60"/>
        <end position="65"/>
    </location>
    <ligand>
        <name>ATP</name>
        <dbReference type="ChEBI" id="CHEBI:30616"/>
    </ligand>
</feature>
<dbReference type="GO" id="GO:0009376">
    <property type="term" value="C:HslUV protease complex"/>
    <property type="evidence" value="ECO:0007669"/>
    <property type="project" value="UniProtKB-UniRule"/>
</dbReference>
<evidence type="ECO:0000256" key="1">
    <source>
        <dbReference type="ARBA" id="ARBA00004496"/>
    </source>
</evidence>
<dbReference type="Gene3D" id="3.40.50.300">
    <property type="entry name" value="P-loop containing nucleotide triphosphate hydrolases"/>
    <property type="match status" value="2"/>
</dbReference>
<dbReference type="Pfam" id="PF07724">
    <property type="entry name" value="AAA_2"/>
    <property type="match status" value="1"/>
</dbReference>
<comment type="subcellular location">
    <subcellularLocation>
        <location evidence="1 7">Cytoplasm</location>
    </subcellularLocation>
</comment>
<dbReference type="Gene3D" id="1.10.8.10">
    <property type="entry name" value="DNA helicase RuvA subunit, C-terminal domain"/>
    <property type="match status" value="1"/>
</dbReference>
<keyword evidence="10" id="KW-0645">Protease</keyword>
<feature type="domain" description="Clp ATPase C-terminal" evidence="9">
    <location>
        <begin position="331"/>
        <end position="427"/>
    </location>
</feature>
<evidence type="ECO:0000259" key="9">
    <source>
        <dbReference type="SMART" id="SM01086"/>
    </source>
</evidence>
<comment type="similarity">
    <text evidence="2 7">Belongs to the ClpX chaperone family. HslU subfamily.</text>
</comment>
<sequence length="439" mass="48545">MSSMTPQEIVSELDRHIVGQGDAKRAVAIALRNRWRRQQVDEKLRPEITPKNILMIGPTGVGKTEIARRLARLADAPFIKVEATKFTEVGYVGKDVDSIVRDLAELAVKQTRVAEMRKVRTRAEDAAEERILDVLIPQARTGEPATEGAARQAFRKKLREGQLDDKEVEIDVTEARPQLEIMGPAGMEEMTEQLRGMFGQLGGGRRKTRKLKIGEAMKLLVEEEAGKLVNEDEIRAAAIQNAEQNGIVFIDEIDKVTSRGEGGGGAEVSRQGVQRDLLPLVEGTTVSTKYGPIRTDHILFIASGAFQMSKPSDLIPELQGRLPIRVELKSLSVQDFEAILTQTHASLVKQYQALLATEGVVLEFTPDGITRLAAIAYEVNERTENIGARRLATVMERLLDEVSFDAARLGGQTVAIDAAYVDARLKELSRDEDLSRYIL</sequence>
<dbReference type="RefSeq" id="WP_168107372.1">
    <property type="nucleotide sequence ID" value="NZ_VTOX01000003.1"/>
</dbReference>
<dbReference type="Proteomes" id="UP000521868">
    <property type="component" value="Unassembled WGS sequence"/>
</dbReference>
<dbReference type="InterPro" id="IPR019489">
    <property type="entry name" value="Clp_ATPase_C"/>
</dbReference>
<dbReference type="GO" id="GO:0036402">
    <property type="term" value="F:proteasome-activating activity"/>
    <property type="evidence" value="ECO:0007669"/>
    <property type="project" value="UniProtKB-UniRule"/>
</dbReference>
<keyword evidence="6 7" id="KW-0143">Chaperone</keyword>
<keyword evidence="4 7" id="KW-0547">Nucleotide-binding</keyword>
<dbReference type="HAMAP" id="MF_00249">
    <property type="entry name" value="HslU"/>
    <property type="match status" value="1"/>
</dbReference>
<dbReference type="Pfam" id="PF00004">
    <property type="entry name" value="AAA"/>
    <property type="match status" value="1"/>
</dbReference>
<feature type="binding site" evidence="7">
    <location>
        <position position="251"/>
    </location>
    <ligand>
        <name>ATP</name>
        <dbReference type="ChEBI" id="CHEBI:30616"/>
    </ligand>
</feature>
<dbReference type="SUPFAM" id="SSF52540">
    <property type="entry name" value="P-loop containing nucleoside triphosphate hydrolases"/>
    <property type="match status" value="1"/>
</dbReference>
<dbReference type="FunFam" id="3.40.50.300:FF:000213">
    <property type="entry name" value="ATP-dependent protease ATPase subunit HslU"/>
    <property type="match status" value="1"/>
</dbReference>
<dbReference type="FunFam" id="3.40.50.300:FF:000220">
    <property type="entry name" value="ATP-dependent protease ATPase subunit HslU"/>
    <property type="match status" value="1"/>
</dbReference>
<evidence type="ECO:0000313" key="10">
    <source>
        <dbReference type="EMBL" id="NKE66255.1"/>
    </source>
</evidence>
<dbReference type="InterPro" id="IPR050052">
    <property type="entry name" value="ATP-dep_Clp_protease_ClpX"/>
</dbReference>
<dbReference type="InterPro" id="IPR004491">
    <property type="entry name" value="HslU"/>
</dbReference>
<dbReference type="SMART" id="SM01086">
    <property type="entry name" value="ClpB_D2-small"/>
    <property type="match status" value="1"/>
</dbReference>
<protein>
    <recommendedName>
        <fullName evidence="7">ATP-dependent protease ATPase subunit HslU</fullName>
    </recommendedName>
    <alternativeName>
        <fullName evidence="7">Unfoldase HslU</fullName>
    </alternativeName>
</protein>
<feature type="binding site" evidence="7">
    <location>
        <position position="389"/>
    </location>
    <ligand>
        <name>ATP</name>
        <dbReference type="ChEBI" id="CHEBI:30616"/>
    </ligand>
</feature>
<dbReference type="SMART" id="SM00382">
    <property type="entry name" value="AAA"/>
    <property type="match status" value="1"/>
</dbReference>
<dbReference type="NCBIfam" id="NF003544">
    <property type="entry name" value="PRK05201.1"/>
    <property type="match status" value="1"/>
</dbReference>
<dbReference type="FunFam" id="1.10.8.10:FF:000028">
    <property type="entry name" value="ATP-dependent protease ATPase subunit HslU"/>
    <property type="match status" value="1"/>
</dbReference>
<dbReference type="EMBL" id="VTOX01000003">
    <property type="protein sequence ID" value="NKE66255.1"/>
    <property type="molecule type" value="Genomic_DNA"/>
</dbReference>
<comment type="caution">
    <text evidence="10">The sequence shown here is derived from an EMBL/GenBank/DDBJ whole genome shotgun (WGS) entry which is preliminary data.</text>
</comment>
<name>A0A7X6DFK9_9BURK</name>
<dbReference type="GO" id="GO:0016887">
    <property type="term" value="F:ATP hydrolysis activity"/>
    <property type="evidence" value="ECO:0007669"/>
    <property type="project" value="InterPro"/>
</dbReference>
<feature type="binding site" evidence="7">
    <location>
        <position position="317"/>
    </location>
    <ligand>
        <name>ATP</name>
        <dbReference type="ChEBI" id="CHEBI:30616"/>
    </ligand>
</feature>
<dbReference type="InterPro" id="IPR003959">
    <property type="entry name" value="ATPase_AAA_core"/>
</dbReference>
<evidence type="ECO:0000256" key="7">
    <source>
        <dbReference type="HAMAP-Rule" id="MF_00249"/>
    </source>
</evidence>
<dbReference type="InterPro" id="IPR027417">
    <property type="entry name" value="P-loop_NTPase"/>
</dbReference>
<reference evidence="10 11" key="1">
    <citation type="journal article" date="2020" name="Nature">
        <title>Bacterial chemolithoautotrophy via manganese oxidation.</title>
        <authorList>
            <person name="Yu H."/>
            <person name="Leadbetter J.R."/>
        </authorList>
    </citation>
    <scope>NUCLEOTIDE SEQUENCE [LARGE SCALE GENOMIC DNA]</scope>
    <source>
        <strain evidence="10 11">RBP-1</strain>
    </source>
</reference>
<dbReference type="GO" id="GO:0008233">
    <property type="term" value="F:peptidase activity"/>
    <property type="evidence" value="ECO:0007669"/>
    <property type="project" value="UniProtKB-KW"/>
</dbReference>
<dbReference type="CDD" id="cd19498">
    <property type="entry name" value="RecA-like_HslU"/>
    <property type="match status" value="1"/>
</dbReference>